<protein>
    <submittedName>
        <fullName evidence="3">DoxX family protein</fullName>
    </submittedName>
</protein>
<feature type="transmembrane region" description="Helical" evidence="2">
    <location>
        <begin position="44"/>
        <end position="61"/>
    </location>
</feature>
<dbReference type="Proteomes" id="UP001165653">
    <property type="component" value="Unassembled WGS sequence"/>
</dbReference>
<gene>
    <name evidence="3" type="ORF">OJ996_18965</name>
</gene>
<keyword evidence="4" id="KW-1185">Reference proteome</keyword>
<keyword evidence="2" id="KW-0812">Transmembrane</keyword>
<comment type="caution">
    <text evidence="3">The sequence shown here is derived from an EMBL/GenBank/DDBJ whole genome shotgun (WGS) entry which is preliminary data.</text>
</comment>
<organism evidence="3 4">
    <name type="scientific">Luteolibacter rhizosphaerae</name>
    <dbReference type="NCBI Taxonomy" id="2989719"/>
    <lineage>
        <taxon>Bacteria</taxon>
        <taxon>Pseudomonadati</taxon>
        <taxon>Verrucomicrobiota</taxon>
        <taxon>Verrucomicrobiia</taxon>
        <taxon>Verrucomicrobiales</taxon>
        <taxon>Verrucomicrobiaceae</taxon>
        <taxon>Luteolibacter</taxon>
    </lineage>
</organism>
<keyword evidence="2" id="KW-1133">Transmembrane helix</keyword>
<keyword evidence="2" id="KW-0472">Membrane</keyword>
<reference evidence="3" key="1">
    <citation type="submission" date="2022-10" db="EMBL/GenBank/DDBJ databases">
        <title>Luteolibacter sp. GHJ8, whole genome shotgun sequencing project.</title>
        <authorList>
            <person name="Zhao G."/>
            <person name="Shen L."/>
        </authorList>
    </citation>
    <scope>NUCLEOTIDE SEQUENCE</scope>
    <source>
        <strain evidence="3">GHJ8</strain>
    </source>
</reference>
<dbReference type="EMBL" id="JAPDDR010000010">
    <property type="protein sequence ID" value="MCW1915675.1"/>
    <property type="molecule type" value="Genomic_DNA"/>
</dbReference>
<dbReference type="RefSeq" id="WP_264515231.1">
    <property type="nucleotide sequence ID" value="NZ_JAPDDR010000010.1"/>
</dbReference>
<evidence type="ECO:0000313" key="4">
    <source>
        <dbReference type="Proteomes" id="UP001165653"/>
    </source>
</evidence>
<feature type="region of interest" description="Disordered" evidence="1">
    <location>
        <begin position="123"/>
        <end position="143"/>
    </location>
</feature>
<evidence type="ECO:0000256" key="1">
    <source>
        <dbReference type="SAM" id="MobiDB-lite"/>
    </source>
</evidence>
<evidence type="ECO:0000313" key="3">
    <source>
        <dbReference type="EMBL" id="MCW1915675.1"/>
    </source>
</evidence>
<sequence length="143" mass="15614">MSPKVTYLVARFLIASIIVGLGAEHLLAATQIPADRPGPSVPWMLFRGFQTLAGIAIMLGIQSGRLSLLMAVTIMVDAFTTHSFWRYQGSALHDHLLHFLKNLSVVGGLLLVSWIESSRPHPVEIEDHDDVPGDVTASGEKHH</sequence>
<name>A0ABT3G796_9BACT</name>
<evidence type="ECO:0000256" key="2">
    <source>
        <dbReference type="SAM" id="Phobius"/>
    </source>
</evidence>
<proteinExistence type="predicted"/>
<accession>A0ABT3G796</accession>